<proteinExistence type="predicted"/>
<protein>
    <submittedName>
        <fullName evidence="1">Uncharacterized protein</fullName>
    </submittedName>
</protein>
<organism evidence="1 2">
    <name type="scientific">Nocardia amamiensis</name>
    <dbReference type="NCBI Taxonomy" id="404578"/>
    <lineage>
        <taxon>Bacteria</taxon>
        <taxon>Bacillati</taxon>
        <taxon>Actinomycetota</taxon>
        <taxon>Actinomycetes</taxon>
        <taxon>Mycobacteriales</taxon>
        <taxon>Nocardiaceae</taxon>
        <taxon>Nocardia</taxon>
    </lineage>
</organism>
<accession>A0ABS0CUY5</accession>
<dbReference type="Proteomes" id="UP000702209">
    <property type="component" value="Unassembled WGS sequence"/>
</dbReference>
<name>A0ABS0CUY5_9NOCA</name>
<dbReference type="RefSeq" id="WP_195131657.1">
    <property type="nucleotide sequence ID" value="NZ_JADLQX010000018.1"/>
</dbReference>
<keyword evidence="2" id="KW-1185">Reference proteome</keyword>
<evidence type="ECO:0000313" key="1">
    <source>
        <dbReference type="EMBL" id="MBF6300411.1"/>
    </source>
</evidence>
<evidence type="ECO:0000313" key="2">
    <source>
        <dbReference type="Proteomes" id="UP000702209"/>
    </source>
</evidence>
<dbReference type="EMBL" id="JADLQX010000018">
    <property type="protein sequence ID" value="MBF6300411.1"/>
    <property type="molecule type" value="Genomic_DNA"/>
</dbReference>
<gene>
    <name evidence="1" type="ORF">IU459_23105</name>
</gene>
<sequence length="52" mass="5377">MATTRLTVPTMAVGAHPVGDAPTLARQLAPTTDDLVHPVMPGCGHIIPCDET</sequence>
<reference evidence="1 2" key="1">
    <citation type="submission" date="2020-10" db="EMBL/GenBank/DDBJ databases">
        <title>Identification of Nocardia species via Next-generation sequencing and recognition of intraspecies genetic diversity.</title>
        <authorList>
            <person name="Li P."/>
            <person name="Li P."/>
            <person name="Lu B."/>
        </authorList>
    </citation>
    <scope>NUCLEOTIDE SEQUENCE [LARGE SCALE GENOMIC DNA]</scope>
    <source>
        <strain evidence="1 2">BJ06-0157</strain>
    </source>
</reference>
<comment type="caution">
    <text evidence="1">The sequence shown here is derived from an EMBL/GenBank/DDBJ whole genome shotgun (WGS) entry which is preliminary data.</text>
</comment>